<organism evidence="1">
    <name type="scientific">marine sediment metagenome</name>
    <dbReference type="NCBI Taxonomy" id="412755"/>
    <lineage>
        <taxon>unclassified sequences</taxon>
        <taxon>metagenomes</taxon>
        <taxon>ecological metagenomes</taxon>
    </lineage>
</organism>
<gene>
    <name evidence="1" type="ORF">S01H4_17414</name>
</gene>
<proteinExistence type="predicted"/>
<reference evidence="1" key="1">
    <citation type="journal article" date="2014" name="Front. Microbiol.">
        <title>High frequency of phylogenetically diverse reductive dehalogenase-homologous genes in deep subseafloor sedimentary metagenomes.</title>
        <authorList>
            <person name="Kawai M."/>
            <person name="Futagami T."/>
            <person name="Toyoda A."/>
            <person name="Takaki Y."/>
            <person name="Nishi S."/>
            <person name="Hori S."/>
            <person name="Arai W."/>
            <person name="Tsubouchi T."/>
            <person name="Morono Y."/>
            <person name="Uchiyama I."/>
            <person name="Ito T."/>
            <person name="Fujiyama A."/>
            <person name="Inagaki F."/>
            <person name="Takami H."/>
        </authorList>
    </citation>
    <scope>NUCLEOTIDE SEQUENCE</scope>
    <source>
        <strain evidence="1">Expedition CK06-06</strain>
    </source>
</reference>
<name>X1ANP3_9ZZZZ</name>
<evidence type="ECO:0008006" key="2">
    <source>
        <dbReference type="Google" id="ProtNLM"/>
    </source>
</evidence>
<protein>
    <recommendedName>
        <fullName evidence="2">Host attachment protein</fullName>
    </recommendedName>
</protein>
<dbReference type="EMBL" id="BART01007669">
    <property type="protein sequence ID" value="GAG61476.1"/>
    <property type="molecule type" value="Genomic_DNA"/>
</dbReference>
<comment type="caution">
    <text evidence="1">The sequence shown here is derived from an EMBL/GenBank/DDBJ whole genome shotgun (WGS) entry which is preliminary data.</text>
</comment>
<dbReference type="SUPFAM" id="SSF53137">
    <property type="entry name" value="Translational machinery components"/>
    <property type="match status" value="1"/>
</dbReference>
<evidence type="ECO:0000313" key="1">
    <source>
        <dbReference type="EMBL" id="GAG61476.1"/>
    </source>
</evidence>
<sequence length="136" mass="15790">MEKLYGLWVDHEKAIIVSLIDGSHQVIHVESDIEGHFRLKDDSQPISPSNLQGNTIESKMDSRYRKYLKIYFQHIIDVLKEAKHIFIFGPGEAKIELKKRIEKNNILINNISGIETSDKLTEPQIIAKVEKYFNKK</sequence>
<dbReference type="AlphaFoldDB" id="X1ANP3"/>
<accession>X1ANP3</accession>